<evidence type="ECO:0000313" key="3">
    <source>
        <dbReference type="EMBL" id="OAQ25998.1"/>
    </source>
</evidence>
<keyword evidence="2" id="KW-0472">Membrane</keyword>
<feature type="non-terminal residue" evidence="3">
    <location>
        <position position="1"/>
    </location>
</feature>
<organism evidence="3 4">
    <name type="scientific">Linnemannia elongata AG-77</name>
    <dbReference type="NCBI Taxonomy" id="1314771"/>
    <lineage>
        <taxon>Eukaryota</taxon>
        <taxon>Fungi</taxon>
        <taxon>Fungi incertae sedis</taxon>
        <taxon>Mucoromycota</taxon>
        <taxon>Mortierellomycotina</taxon>
        <taxon>Mortierellomycetes</taxon>
        <taxon>Mortierellales</taxon>
        <taxon>Mortierellaceae</taxon>
        <taxon>Linnemannia</taxon>
    </lineage>
</organism>
<feature type="region of interest" description="Disordered" evidence="1">
    <location>
        <begin position="46"/>
        <end position="81"/>
    </location>
</feature>
<keyword evidence="2" id="KW-1133">Transmembrane helix</keyword>
<dbReference type="OrthoDB" id="2447050at2759"/>
<keyword evidence="4" id="KW-1185">Reference proteome</keyword>
<proteinExistence type="predicted"/>
<accession>A0A197JM05</accession>
<dbReference type="EMBL" id="KV442071">
    <property type="protein sequence ID" value="OAQ25998.1"/>
    <property type="molecule type" value="Genomic_DNA"/>
</dbReference>
<feature type="region of interest" description="Disordered" evidence="1">
    <location>
        <begin position="320"/>
        <end position="435"/>
    </location>
</feature>
<feature type="compositionally biased region" description="Basic residues" evidence="1">
    <location>
        <begin position="219"/>
        <end position="230"/>
    </location>
</feature>
<protein>
    <submittedName>
        <fullName evidence="3">Uncharacterized protein</fullName>
    </submittedName>
</protein>
<evidence type="ECO:0000256" key="2">
    <source>
        <dbReference type="SAM" id="Phobius"/>
    </source>
</evidence>
<evidence type="ECO:0000256" key="1">
    <source>
        <dbReference type="SAM" id="MobiDB-lite"/>
    </source>
</evidence>
<feature type="compositionally biased region" description="Polar residues" evidence="1">
    <location>
        <begin position="331"/>
        <end position="366"/>
    </location>
</feature>
<feature type="compositionally biased region" description="Polar residues" evidence="1">
    <location>
        <begin position="402"/>
        <end position="411"/>
    </location>
</feature>
<reference evidence="3 4" key="1">
    <citation type="submission" date="2016-05" db="EMBL/GenBank/DDBJ databases">
        <title>Genome sequencing reveals origins of a unique bacterial endosymbiosis in the earliest lineages of terrestrial Fungi.</title>
        <authorList>
            <consortium name="DOE Joint Genome Institute"/>
            <person name="Uehling J."/>
            <person name="Gryganskyi A."/>
            <person name="Hameed K."/>
            <person name="Tschaplinski T."/>
            <person name="Misztal P."/>
            <person name="Wu S."/>
            <person name="Desiro A."/>
            <person name="Vande Pol N."/>
            <person name="Du Z.-Y."/>
            <person name="Zienkiewicz A."/>
            <person name="Zienkiewicz K."/>
            <person name="Morin E."/>
            <person name="Tisserant E."/>
            <person name="Splivallo R."/>
            <person name="Hainaut M."/>
            <person name="Henrissat B."/>
            <person name="Ohm R."/>
            <person name="Kuo A."/>
            <person name="Yan J."/>
            <person name="Lipzen A."/>
            <person name="Nolan M."/>
            <person name="Labutti K."/>
            <person name="Barry K."/>
            <person name="Goldstein A."/>
            <person name="Labbe J."/>
            <person name="Schadt C."/>
            <person name="Tuskan G."/>
            <person name="Grigoriev I."/>
            <person name="Martin F."/>
            <person name="Vilgalys R."/>
            <person name="Bonito G."/>
        </authorList>
    </citation>
    <scope>NUCLEOTIDE SEQUENCE [LARGE SCALE GENOMIC DNA]</scope>
    <source>
        <strain evidence="3 4">AG-77</strain>
    </source>
</reference>
<gene>
    <name evidence="3" type="ORF">K457DRAFT_1583424</name>
</gene>
<dbReference type="AlphaFoldDB" id="A0A197JM05"/>
<feature type="compositionally biased region" description="Polar residues" evidence="1">
    <location>
        <begin position="418"/>
        <end position="429"/>
    </location>
</feature>
<sequence>RTSTSTSRALFIAEILAGCAAAVLVIAIVCCFCSRAARRRLQHSSMAGQDPFPLPNSGEMRETGRQTPDAAPAYSTTSPLGPLSPEVVDAISRVSADCRHSLVVSILSSAQSTHSPQIQIGSRQPSNISSIDIDSPRLLLGSPSIRSTATSIRSFMTNERPSWDATRETSENGDLYGVHTSPWLSHHRTASNPPANLIEQIRQAPPSYDPAWRESLHIPPHRGRHHRSLRSTRDRSTPLIQLDQEYTYGPEATREGLAGAAVQPWPHRRTGSFNTPSHGMPAHMFASSHQRGSPGEPLRSSSRRSISWTGAIIRLGSAYNGSQNHHHHTNPPANRSHLSSSWLPQAADTSPSSSRRNSEDVTTVDLQQWQQDQEQHQLSLNNGSSDDLYPLPPEYVPPAEQRPTTTGTTQPLDDVSIQPITIESLQNEPTDPLHQ</sequence>
<keyword evidence="2" id="KW-0812">Transmembrane</keyword>
<feature type="region of interest" description="Disordered" evidence="1">
    <location>
        <begin position="217"/>
        <end position="237"/>
    </location>
</feature>
<feature type="transmembrane region" description="Helical" evidence="2">
    <location>
        <begin position="12"/>
        <end position="33"/>
    </location>
</feature>
<name>A0A197JM05_9FUNG</name>
<evidence type="ECO:0000313" key="4">
    <source>
        <dbReference type="Proteomes" id="UP000078512"/>
    </source>
</evidence>
<feature type="region of interest" description="Disordered" evidence="1">
    <location>
        <begin position="260"/>
        <end position="304"/>
    </location>
</feature>
<dbReference type="Proteomes" id="UP000078512">
    <property type="component" value="Unassembled WGS sequence"/>
</dbReference>